<sequence length="427" mass="47856">MSAVELRDCIEELLSFTLQSYVNDTLEFDLRLSKCFCSQLLSPEPSDQFPLPPDFNESLEGVPLYPLYKRLALALLESMTSGTFHRTYNKMTLISVEESLKQKESEWQKLILEKASEIVNILRTVDFELDVQEPFFSQLKDGKKTIEGRCAVGKYTRIGSGTLLLLNKCIVLQVQGVHWYPSFSNMLEAESLGKVLPGVKSVEDGVQIYRKFYTEEKERLNGVLAISISKAALQPCISMASMFSALNYEGLQGLLGLTSTKGTIESALPPPRSILFSSFMLPHKPVVTSSTLTHGARALAKHVHRSSDKFWGAFVGSDSNKNKLALDVIIHLVTNCCWLNVHIVPPHGEVFEIRVADGYGARWSKDGSQVNEVSLFMESPLQIHWEATCRILRYLKVYWIFGAIYGRRSLNGMGALNLVRAMLSAIF</sequence>
<dbReference type="SMART" id="SM01022">
    <property type="entry name" value="ASCH"/>
    <property type="match status" value="1"/>
</dbReference>
<dbReference type="GeneID" id="107422004"/>
<dbReference type="Pfam" id="PF04266">
    <property type="entry name" value="ASCH"/>
    <property type="match status" value="1"/>
</dbReference>
<keyword evidence="2" id="KW-1185">Reference proteome</keyword>
<gene>
    <name evidence="3" type="primary">LOC107422004</name>
</gene>
<proteinExistence type="predicted"/>
<accession>A0ABM3IPG8</accession>
<feature type="domain" description="ASCH" evidence="1">
    <location>
        <begin position="129"/>
        <end position="232"/>
    </location>
</feature>
<dbReference type="PANTHER" id="PTHR34204">
    <property type="entry name" value="RNA-BINDING ASCH DOMAIN PROTEIN"/>
    <property type="match status" value="1"/>
</dbReference>
<evidence type="ECO:0000313" key="2">
    <source>
        <dbReference type="Proteomes" id="UP001652623"/>
    </source>
</evidence>
<evidence type="ECO:0000313" key="3">
    <source>
        <dbReference type="RefSeq" id="XP_048332693.2"/>
    </source>
</evidence>
<reference evidence="3" key="1">
    <citation type="submission" date="2025-08" db="UniProtKB">
        <authorList>
            <consortium name="RefSeq"/>
        </authorList>
    </citation>
    <scope>IDENTIFICATION</scope>
    <source>
        <tissue evidence="3">Seedling</tissue>
    </source>
</reference>
<dbReference type="Proteomes" id="UP001652623">
    <property type="component" value="Chromosome 3"/>
</dbReference>
<dbReference type="CDD" id="cd06555">
    <property type="entry name" value="ASCH_PF0470_like"/>
    <property type="match status" value="1"/>
</dbReference>
<name>A0ABM3IPG8_ZIZJJ</name>
<dbReference type="InterPro" id="IPR007374">
    <property type="entry name" value="ASCH_domain"/>
</dbReference>
<dbReference type="PANTHER" id="PTHR34204:SF2">
    <property type="entry name" value="RNA-BINDING ASCH DOMAIN PROTEIN"/>
    <property type="match status" value="1"/>
</dbReference>
<dbReference type="InterPro" id="IPR015947">
    <property type="entry name" value="PUA-like_sf"/>
</dbReference>
<dbReference type="Gene3D" id="2.30.130.30">
    <property type="entry name" value="Hypothetical protein"/>
    <property type="match status" value="1"/>
</dbReference>
<dbReference type="SUPFAM" id="SSF88697">
    <property type="entry name" value="PUA domain-like"/>
    <property type="match status" value="1"/>
</dbReference>
<dbReference type="RefSeq" id="XP_048332693.2">
    <property type="nucleotide sequence ID" value="XM_048476736.2"/>
</dbReference>
<organism evidence="2 3">
    <name type="scientific">Ziziphus jujuba</name>
    <name type="common">Chinese jujube</name>
    <name type="synonym">Ziziphus sativa</name>
    <dbReference type="NCBI Taxonomy" id="326968"/>
    <lineage>
        <taxon>Eukaryota</taxon>
        <taxon>Viridiplantae</taxon>
        <taxon>Streptophyta</taxon>
        <taxon>Embryophyta</taxon>
        <taxon>Tracheophyta</taxon>
        <taxon>Spermatophyta</taxon>
        <taxon>Magnoliopsida</taxon>
        <taxon>eudicotyledons</taxon>
        <taxon>Gunneridae</taxon>
        <taxon>Pentapetalae</taxon>
        <taxon>rosids</taxon>
        <taxon>fabids</taxon>
        <taxon>Rosales</taxon>
        <taxon>Rhamnaceae</taxon>
        <taxon>Paliureae</taxon>
        <taxon>Ziziphus</taxon>
    </lineage>
</organism>
<protein>
    <submittedName>
        <fullName evidence="3">Uncharacterized protein LOC107422004 isoform X1</fullName>
    </submittedName>
</protein>
<evidence type="ECO:0000259" key="1">
    <source>
        <dbReference type="SMART" id="SM01022"/>
    </source>
</evidence>